<feature type="region of interest" description="Disordered" evidence="1">
    <location>
        <begin position="379"/>
        <end position="584"/>
    </location>
</feature>
<dbReference type="STRING" id="22663.A0A218WX79"/>
<feature type="compositionally biased region" description="Low complexity" evidence="1">
    <location>
        <begin position="68"/>
        <end position="84"/>
    </location>
</feature>
<feature type="region of interest" description="Disordered" evidence="1">
    <location>
        <begin position="66"/>
        <end position="126"/>
    </location>
</feature>
<feature type="compositionally biased region" description="Basic residues" evidence="1">
    <location>
        <begin position="567"/>
        <end position="584"/>
    </location>
</feature>
<feature type="region of interest" description="Disordered" evidence="1">
    <location>
        <begin position="312"/>
        <end position="335"/>
    </location>
</feature>
<dbReference type="GO" id="GO:0005635">
    <property type="term" value="C:nuclear envelope"/>
    <property type="evidence" value="ECO:0007669"/>
    <property type="project" value="TreeGrafter"/>
</dbReference>
<feature type="compositionally biased region" description="Basic and acidic residues" evidence="1">
    <location>
        <begin position="489"/>
        <end position="499"/>
    </location>
</feature>
<dbReference type="GO" id="GO:0071763">
    <property type="term" value="P:nuclear membrane organization"/>
    <property type="evidence" value="ECO:0007669"/>
    <property type="project" value="TreeGrafter"/>
</dbReference>
<proteinExistence type="predicted"/>
<dbReference type="PANTHER" id="PTHR33416:SF17">
    <property type="entry name" value="PROTEIN KAKU4"/>
    <property type="match status" value="1"/>
</dbReference>
<reference evidence="3 5" key="3">
    <citation type="submission" date="2017-11" db="EMBL/GenBank/DDBJ databases">
        <title>De-novo sequencing of pomegranate (Punica granatum L.) genome.</title>
        <authorList>
            <person name="Akparov Z."/>
            <person name="Amiraslanov A."/>
            <person name="Hajiyeva S."/>
            <person name="Abbasov M."/>
            <person name="Kaur K."/>
            <person name="Hamwieh A."/>
            <person name="Solovyev V."/>
            <person name="Salamov A."/>
            <person name="Braich B."/>
            <person name="Kosarev P."/>
            <person name="Mahmoud A."/>
            <person name="Hajiyev E."/>
            <person name="Babayeva S."/>
            <person name="Izzatullayeva V."/>
            <person name="Mammadov A."/>
            <person name="Mammadov A."/>
            <person name="Sharifova S."/>
            <person name="Ojaghi J."/>
            <person name="Eynullazada K."/>
            <person name="Bayramov B."/>
            <person name="Abdulazimova A."/>
            <person name="Shahmuradov I."/>
        </authorList>
    </citation>
    <scope>NUCLEOTIDE SEQUENCE [LARGE SCALE GENOMIC DNA]</scope>
    <source>
        <strain evidence="3">AG2017</strain>
        <strain evidence="5">cv. AG2017</strain>
        <tissue evidence="3">Leaf</tissue>
    </source>
</reference>
<protein>
    <submittedName>
        <fullName evidence="2">Uncharacterized protein</fullName>
    </submittedName>
</protein>
<organism evidence="2 4">
    <name type="scientific">Punica granatum</name>
    <name type="common">Pomegranate</name>
    <dbReference type="NCBI Taxonomy" id="22663"/>
    <lineage>
        <taxon>Eukaryota</taxon>
        <taxon>Viridiplantae</taxon>
        <taxon>Streptophyta</taxon>
        <taxon>Embryophyta</taxon>
        <taxon>Tracheophyta</taxon>
        <taxon>Spermatophyta</taxon>
        <taxon>Magnoliopsida</taxon>
        <taxon>eudicotyledons</taxon>
        <taxon>Gunneridae</taxon>
        <taxon>Pentapetalae</taxon>
        <taxon>rosids</taxon>
        <taxon>malvids</taxon>
        <taxon>Myrtales</taxon>
        <taxon>Lythraceae</taxon>
        <taxon>Punica</taxon>
    </lineage>
</organism>
<dbReference type="EMBL" id="MTKT01002590">
    <property type="protein sequence ID" value="OWM77263.1"/>
    <property type="molecule type" value="Genomic_DNA"/>
</dbReference>
<dbReference type="OrthoDB" id="666185at2759"/>
<keyword evidence="5" id="KW-1185">Reference proteome</keyword>
<evidence type="ECO:0000313" key="4">
    <source>
        <dbReference type="Proteomes" id="UP000197138"/>
    </source>
</evidence>
<dbReference type="AlphaFoldDB" id="A0A218WX79"/>
<dbReference type="PANTHER" id="PTHR33416">
    <property type="entry name" value="NUCLEAR PORE COMPLEX PROTEIN NUP1"/>
    <property type="match status" value="1"/>
</dbReference>
<dbReference type="Proteomes" id="UP000233551">
    <property type="component" value="Unassembled WGS sequence"/>
</dbReference>
<reference evidence="2" key="2">
    <citation type="submission" date="2017-06" db="EMBL/GenBank/DDBJ databases">
        <title>The pomegranate genome and the genomics of punicalagin biosynthesis.</title>
        <authorList>
            <person name="Xu C."/>
        </authorList>
    </citation>
    <scope>NUCLEOTIDE SEQUENCE [LARGE SCALE GENOMIC DNA]</scope>
    <source>
        <tissue evidence="2">Fresh leaf</tissue>
    </source>
</reference>
<evidence type="ECO:0000313" key="5">
    <source>
        <dbReference type="Proteomes" id="UP000233551"/>
    </source>
</evidence>
<reference evidence="4" key="1">
    <citation type="journal article" date="2017" name="Plant J.">
        <title>The pomegranate (Punica granatum L.) genome and the genomics of punicalagin biosynthesis.</title>
        <authorList>
            <person name="Qin G."/>
            <person name="Xu C."/>
            <person name="Ming R."/>
            <person name="Tang H."/>
            <person name="Guyot R."/>
            <person name="Kramer E.M."/>
            <person name="Hu Y."/>
            <person name="Yi X."/>
            <person name="Qi Y."/>
            <person name="Xu X."/>
            <person name="Gao Z."/>
            <person name="Pan H."/>
            <person name="Jian J."/>
            <person name="Tian Y."/>
            <person name="Yue Z."/>
            <person name="Xu Y."/>
        </authorList>
    </citation>
    <scope>NUCLEOTIDE SEQUENCE [LARGE SCALE GENOMIC DNA]</scope>
    <source>
        <strain evidence="4">cv. Dabenzi</strain>
    </source>
</reference>
<feature type="compositionally biased region" description="Low complexity" evidence="1">
    <location>
        <begin position="541"/>
        <end position="559"/>
    </location>
</feature>
<feature type="region of interest" description="Disordered" evidence="1">
    <location>
        <begin position="1"/>
        <end position="43"/>
    </location>
</feature>
<feature type="compositionally biased region" description="Acidic residues" evidence="1">
    <location>
        <begin position="85"/>
        <end position="94"/>
    </location>
</feature>
<feature type="compositionally biased region" description="Pro residues" evidence="1">
    <location>
        <begin position="29"/>
        <end position="39"/>
    </location>
</feature>
<gene>
    <name evidence="2" type="ORF">CDL15_Pgr028900</name>
    <name evidence="3" type="ORF">CRG98_027774</name>
</gene>
<dbReference type="GeneID" id="116187832"/>
<feature type="compositionally biased region" description="Polar residues" evidence="1">
    <location>
        <begin position="379"/>
        <end position="391"/>
    </location>
</feature>
<dbReference type="Proteomes" id="UP000197138">
    <property type="component" value="Unassembled WGS sequence"/>
</dbReference>
<name>A0A218WX79_PUNGR</name>
<accession>A0A218WX79</accession>
<evidence type="ECO:0000256" key="1">
    <source>
        <dbReference type="SAM" id="MobiDB-lite"/>
    </source>
</evidence>
<dbReference type="EMBL" id="PGOL01001988">
    <property type="protein sequence ID" value="PKI51856.1"/>
    <property type="molecule type" value="Genomic_DNA"/>
</dbReference>
<sequence>MAAAGRSRPGSGGKILRPRRVARVATPYDRPPNPNPRPENPSWISKLLLSPTRVIASGAGKFLSSVFGSESSSSSSSSSGSDSGSDNEIDEDDNGIDKCSAGGDELDKEKGNSETAGPIRKESQQAAVRNENKLLIEQLLLRETFSWEECERLTSIIRSRVGEAPGHLDREVAILSDMCNRAANKDVDIPDLCNTALLEAKKWLKEKKSAFSPEIELDPSISPHVNEGQTGSPVDVAKSYMKDRPPWTSPCFNSEAEKSVSPIGIRLFKDDEPLSIGGNSLSSSRIQMKRDAPIIGSWNITEEIRRVRSQATEQMLRTPSTKMDLTGSKPSSSATKFDWSQSVLEYKYSLNSSAPINLETDMGDKQRTSTNLIDASSDLLTLDTTNGPPKTTENRSDNELISLNPPVLISTDDQGLGDGSGDSKTVVPSDNCGVDGTAHKDTNGSSQQHGDIIPDSRVNDGPCSMSKEGTGIGDASAPNGLPHSTSRLNAEERDIRAYDEEQNPPTSSLPTSHLGETHEPRNEPSVEAPNMNENDDIATGSQNSSSMQYEEMSQESQQSRKPAASPKRGRKVTRFGRKVRGRGK</sequence>
<feature type="compositionally biased region" description="Basic and acidic residues" evidence="1">
    <location>
        <begin position="515"/>
        <end position="524"/>
    </location>
</feature>
<evidence type="ECO:0000313" key="2">
    <source>
        <dbReference type="EMBL" id="OWM77263.1"/>
    </source>
</evidence>
<comment type="caution">
    <text evidence="2">The sequence shown here is derived from an EMBL/GenBank/DDBJ whole genome shotgun (WGS) entry which is preliminary data.</text>
</comment>
<evidence type="ECO:0000313" key="3">
    <source>
        <dbReference type="EMBL" id="PKI51856.1"/>
    </source>
</evidence>